<evidence type="ECO:0000313" key="3">
    <source>
        <dbReference type="Proteomes" id="UP001221302"/>
    </source>
</evidence>
<dbReference type="Pfam" id="PF13432">
    <property type="entry name" value="TPR_16"/>
    <property type="match status" value="2"/>
</dbReference>
<dbReference type="Pfam" id="PF13181">
    <property type="entry name" value="TPR_8"/>
    <property type="match status" value="3"/>
</dbReference>
<sequence length="597" mass="68177">MKKILILFITLFIVSCSKEIVNNQEKENQLNSIDKKKVAQELFIDASILEAQGDYNKAIEKYIEANKLDPQAGIAFTIAKNFYKQNKLSLALDYANEAVNISPNNIEYLTLLAEIYNASKIQDSSTAVYEKIIKIDSTNVNALFNLAEIYESKRPKEAINLYKKIIQQVGPEWNVLIRLVDVNDRLGNTEETIKYFEDITSVNPSDLNLQKMLIDLYLKTKNYDKALKKIDEALISYPDDLNLIEYKAIAFANKGDIKSSANEYLKLIVNKEIPFDRKIAVGLSFLVQSQKDSTNLDIAKNIFEVLDKDSTDWQVKAYLGEIAIRKNQDSTAIKYFKEASKIAEWNSQVWARLGGLLFDSRKYDDAIYFMKQAVEKFPNDFTINLIYGLSLSQKGDHENAVEFLNRALRINPNDLTALGAIGYSLNQLKKDDEALSYLTKALKQDPNNLQVLSIKALIHENKKEFEISDSLYLRALKIDSANVLILNNLAYSYAERGIKLNEALKMSQKSLEAEPNNASYLDTFGWIQYKLGNYKLAKEYLEKAVEIESNNSTLIDHLGDSYFKLGDKKKSLELWKKAFELDKSKNEIQLKIQKEGM</sequence>
<name>A0AAE3NVW1_9BACT</name>
<feature type="repeat" description="TPR" evidence="1">
    <location>
        <begin position="518"/>
        <end position="551"/>
    </location>
</feature>
<dbReference type="PANTHER" id="PTHR12558">
    <property type="entry name" value="CELL DIVISION CYCLE 16,23,27"/>
    <property type="match status" value="1"/>
</dbReference>
<comment type="caution">
    <text evidence="2">The sequence shown here is derived from an EMBL/GenBank/DDBJ whole genome shotgun (WGS) entry which is preliminary data.</text>
</comment>
<evidence type="ECO:0000256" key="1">
    <source>
        <dbReference type="PROSITE-ProRule" id="PRU00339"/>
    </source>
</evidence>
<evidence type="ECO:0000313" key="2">
    <source>
        <dbReference type="EMBL" id="MDF1611831.1"/>
    </source>
</evidence>
<feature type="repeat" description="TPR" evidence="1">
    <location>
        <begin position="381"/>
        <end position="414"/>
    </location>
</feature>
<dbReference type="EMBL" id="JARGDL010000007">
    <property type="protein sequence ID" value="MDF1611831.1"/>
    <property type="molecule type" value="Genomic_DNA"/>
</dbReference>
<dbReference type="SUPFAM" id="SSF48452">
    <property type="entry name" value="TPR-like"/>
    <property type="match status" value="1"/>
</dbReference>
<dbReference type="PANTHER" id="PTHR12558:SF13">
    <property type="entry name" value="CELL DIVISION CYCLE PROTEIN 27 HOMOLOG"/>
    <property type="match status" value="1"/>
</dbReference>
<dbReference type="Proteomes" id="UP001221302">
    <property type="component" value="Unassembled WGS sequence"/>
</dbReference>
<feature type="repeat" description="TPR" evidence="1">
    <location>
        <begin position="415"/>
        <end position="448"/>
    </location>
</feature>
<dbReference type="PROSITE" id="PS50005">
    <property type="entry name" value="TPR"/>
    <property type="match status" value="6"/>
</dbReference>
<dbReference type="PROSITE" id="PS51257">
    <property type="entry name" value="PROKAR_LIPOPROTEIN"/>
    <property type="match status" value="1"/>
</dbReference>
<protein>
    <submittedName>
        <fullName evidence="2">Tetratricopeptide repeat protein</fullName>
    </submittedName>
</protein>
<feature type="repeat" description="TPR" evidence="1">
    <location>
        <begin position="552"/>
        <end position="585"/>
    </location>
</feature>
<proteinExistence type="predicted"/>
<dbReference type="InterPro" id="IPR019734">
    <property type="entry name" value="TPR_rpt"/>
</dbReference>
<dbReference type="AlphaFoldDB" id="A0AAE3NVW1"/>
<keyword evidence="1" id="KW-0802">TPR repeat</keyword>
<accession>A0AAE3NVW1</accession>
<gene>
    <name evidence="2" type="ORF">P0M35_06690</name>
</gene>
<dbReference type="SMART" id="SM00028">
    <property type="entry name" value="TPR"/>
    <property type="match status" value="14"/>
</dbReference>
<dbReference type="Pfam" id="PF13174">
    <property type="entry name" value="TPR_6"/>
    <property type="match status" value="1"/>
</dbReference>
<feature type="repeat" description="TPR" evidence="1">
    <location>
        <begin position="39"/>
        <end position="72"/>
    </location>
</feature>
<feature type="repeat" description="TPR" evidence="1">
    <location>
        <begin position="347"/>
        <end position="380"/>
    </location>
</feature>
<keyword evidence="3" id="KW-1185">Reference proteome</keyword>
<dbReference type="SUPFAM" id="SSF81901">
    <property type="entry name" value="HCP-like"/>
    <property type="match status" value="2"/>
</dbReference>
<reference evidence="2" key="1">
    <citation type="submission" date="2023-03" db="EMBL/GenBank/DDBJ databases">
        <title>Stygiobacter electus gen. nov., sp. nov., facultatively anaerobic thermotolerant bacterium of the class Ignavibacteria from a well of Yessentuki mineral water deposit.</title>
        <authorList>
            <person name="Podosokorskaya O.A."/>
            <person name="Elcheninov A.G."/>
            <person name="Petrova N.F."/>
            <person name="Zavarzina D.G."/>
            <person name="Kublanov I.V."/>
            <person name="Merkel A.Y."/>
        </authorList>
    </citation>
    <scope>NUCLEOTIDE SEQUENCE</scope>
    <source>
        <strain evidence="2">09-Me</strain>
    </source>
</reference>
<dbReference type="InterPro" id="IPR011990">
    <property type="entry name" value="TPR-like_helical_dom_sf"/>
</dbReference>
<dbReference type="Gene3D" id="1.25.40.10">
    <property type="entry name" value="Tetratricopeptide repeat domain"/>
    <property type="match status" value="5"/>
</dbReference>
<organism evidence="2 3">
    <name type="scientific">Stygiobacter electus</name>
    <dbReference type="NCBI Taxonomy" id="3032292"/>
    <lineage>
        <taxon>Bacteria</taxon>
        <taxon>Pseudomonadati</taxon>
        <taxon>Ignavibacteriota</taxon>
        <taxon>Ignavibacteria</taxon>
        <taxon>Ignavibacteriales</taxon>
        <taxon>Melioribacteraceae</taxon>
        <taxon>Stygiobacter</taxon>
    </lineage>
</organism>
<dbReference type="RefSeq" id="WP_321535597.1">
    <property type="nucleotide sequence ID" value="NZ_JARGDL010000007.1"/>
</dbReference>